<protein>
    <recommendedName>
        <fullName evidence="2">SDR family oxidoreductase</fullName>
    </recommendedName>
</protein>
<evidence type="ECO:0000313" key="1">
    <source>
        <dbReference type="EMBL" id="KKN12402.1"/>
    </source>
</evidence>
<dbReference type="InterPro" id="IPR036291">
    <property type="entry name" value="NAD(P)-bd_dom_sf"/>
</dbReference>
<comment type="caution">
    <text evidence="1">The sequence shown here is derived from an EMBL/GenBank/DDBJ whole genome shotgun (WGS) entry which is preliminary data.</text>
</comment>
<gene>
    <name evidence="1" type="ORF">LCGC14_1016850</name>
</gene>
<proteinExistence type="predicted"/>
<name>A0A0F9NK98_9ZZZZ</name>
<evidence type="ECO:0008006" key="2">
    <source>
        <dbReference type="Google" id="ProtNLM"/>
    </source>
</evidence>
<dbReference type="Gene3D" id="3.40.50.720">
    <property type="entry name" value="NAD(P)-binding Rossmann-like Domain"/>
    <property type="match status" value="1"/>
</dbReference>
<dbReference type="SUPFAM" id="SSF51735">
    <property type="entry name" value="NAD(P)-binding Rossmann-fold domains"/>
    <property type="match status" value="1"/>
</dbReference>
<organism evidence="1">
    <name type="scientific">marine sediment metagenome</name>
    <dbReference type="NCBI Taxonomy" id="412755"/>
    <lineage>
        <taxon>unclassified sequences</taxon>
        <taxon>metagenomes</taxon>
        <taxon>ecological metagenomes</taxon>
    </lineage>
</organism>
<sequence>MLINTRFIYIYINIKKFSIKTLIKVGDISELISYLVSEDSNYTTGEIISICGGVALH</sequence>
<dbReference type="AlphaFoldDB" id="A0A0F9NK98"/>
<dbReference type="EMBL" id="LAZR01004036">
    <property type="protein sequence ID" value="KKN12402.1"/>
    <property type="molecule type" value="Genomic_DNA"/>
</dbReference>
<accession>A0A0F9NK98</accession>
<reference evidence="1" key="1">
    <citation type="journal article" date="2015" name="Nature">
        <title>Complex archaea that bridge the gap between prokaryotes and eukaryotes.</title>
        <authorList>
            <person name="Spang A."/>
            <person name="Saw J.H."/>
            <person name="Jorgensen S.L."/>
            <person name="Zaremba-Niedzwiedzka K."/>
            <person name="Martijn J."/>
            <person name="Lind A.E."/>
            <person name="van Eijk R."/>
            <person name="Schleper C."/>
            <person name="Guy L."/>
            <person name="Ettema T.J."/>
        </authorList>
    </citation>
    <scope>NUCLEOTIDE SEQUENCE</scope>
</reference>